<feature type="region of interest" description="Disordered" evidence="1">
    <location>
        <begin position="1"/>
        <end position="68"/>
    </location>
</feature>
<keyword evidence="3" id="KW-1185">Reference proteome</keyword>
<sequence>MGPVLRKRCLKRPKKLTRRRLRPEPVTETSAGAGQTAVSDSAASREKSPGEEGLGAVEASPQSSSPIGIADPAIQEVIEAIESDGGVLKRCLPDWHLRHKPKVGRFRKFLRAHPDLFTITDIPGDCFLVSRTGQPPPPAYDPRSWKRALRHAWRRYRQQTPEERHSLQDFLRQGAGTWRLARGRSIHRVVVSTCVTGRDSRESQVAAKSQYSSLLYESVTA</sequence>
<gene>
    <name evidence="2" type="ORF">SPIL2461_LOCUS17638</name>
</gene>
<accession>A0A812W3J8</accession>
<protein>
    <submittedName>
        <fullName evidence="2">Uncharacterized protein</fullName>
    </submittedName>
</protein>
<dbReference type="AlphaFoldDB" id="A0A812W3J8"/>
<name>A0A812W3J8_SYMPI</name>
<proteinExistence type="predicted"/>
<evidence type="ECO:0000313" key="2">
    <source>
        <dbReference type="EMBL" id="CAE7656193.1"/>
    </source>
</evidence>
<dbReference type="Proteomes" id="UP000649617">
    <property type="component" value="Unassembled WGS sequence"/>
</dbReference>
<feature type="compositionally biased region" description="Basic residues" evidence="1">
    <location>
        <begin position="1"/>
        <end position="21"/>
    </location>
</feature>
<comment type="caution">
    <text evidence="2">The sequence shown here is derived from an EMBL/GenBank/DDBJ whole genome shotgun (WGS) entry which is preliminary data.</text>
</comment>
<reference evidence="2" key="1">
    <citation type="submission" date="2021-02" db="EMBL/GenBank/DDBJ databases">
        <authorList>
            <person name="Dougan E. K."/>
            <person name="Rhodes N."/>
            <person name="Thang M."/>
            <person name="Chan C."/>
        </authorList>
    </citation>
    <scope>NUCLEOTIDE SEQUENCE</scope>
</reference>
<dbReference type="EMBL" id="CAJNIZ010043272">
    <property type="protein sequence ID" value="CAE7656193.1"/>
    <property type="molecule type" value="Genomic_DNA"/>
</dbReference>
<evidence type="ECO:0000313" key="3">
    <source>
        <dbReference type="Proteomes" id="UP000649617"/>
    </source>
</evidence>
<organism evidence="2 3">
    <name type="scientific">Symbiodinium pilosum</name>
    <name type="common">Dinoflagellate</name>
    <dbReference type="NCBI Taxonomy" id="2952"/>
    <lineage>
        <taxon>Eukaryota</taxon>
        <taxon>Sar</taxon>
        <taxon>Alveolata</taxon>
        <taxon>Dinophyceae</taxon>
        <taxon>Suessiales</taxon>
        <taxon>Symbiodiniaceae</taxon>
        <taxon>Symbiodinium</taxon>
    </lineage>
</organism>
<dbReference type="OrthoDB" id="448858at2759"/>
<evidence type="ECO:0000256" key="1">
    <source>
        <dbReference type="SAM" id="MobiDB-lite"/>
    </source>
</evidence>
<feature type="compositionally biased region" description="Polar residues" evidence="1">
    <location>
        <begin position="27"/>
        <end position="42"/>
    </location>
</feature>